<keyword evidence="2" id="KW-0805">Transcription regulation</keyword>
<keyword evidence="7" id="KW-1185">Reference proteome</keyword>
<dbReference type="GO" id="GO:0006351">
    <property type="term" value="P:DNA-templated transcription"/>
    <property type="evidence" value="ECO:0007669"/>
    <property type="project" value="TreeGrafter"/>
</dbReference>
<accession>A0A6S7ERF9</accession>
<dbReference type="EMBL" id="CADILG010000063">
    <property type="protein sequence ID" value="CAB3922918.1"/>
    <property type="molecule type" value="Genomic_DNA"/>
</dbReference>
<evidence type="ECO:0000259" key="5">
    <source>
        <dbReference type="PROSITE" id="PS50931"/>
    </source>
</evidence>
<evidence type="ECO:0000256" key="4">
    <source>
        <dbReference type="ARBA" id="ARBA00023163"/>
    </source>
</evidence>
<feature type="domain" description="HTH lysR-type" evidence="5">
    <location>
        <begin position="1"/>
        <end position="59"/>
    </location>
</feature>
<comment type="similarity">
    <text evidence="1">Belongs to the LysR transcriptional regulatory family.</text>
</comment>
<evidence type="ECO:0000313" key="7">
    <source>
        <dbReference type="Proteomes" id="UP000494117"/>
    </source>
</evidence>
<dbReference type="InterPro" id="IPR058163">
    <property type="entry name" value="LysR-type_TF_proteobact-type"/>
</dbReference>
<dbReference type="Proteomes" id="UP000494117">
    <property type="component" value="Unassembled WGS sequence"/>
</dbReference>
<dbReference type="PROSITE" id="PS50931">
    <property type="entry name" value="HTH_LYSR"/>
    <property type="match status" value="1"/>
</dbReference>
<dbReference type="GO" id="GO:0003700">
    <property type="term" value="F:DNA-binding transcription factor activity"/>
    <property type="evidence" value="ECO:0007669"/>
    <property type="project" value="InterPro"/>
</dbReference>
<evidence type="ECO:0000256" key="1">
    <source>
        <dbReference type="ARBA" id="ARBA00009437"/>
    </source>
</evidence>
<proteinExistence type="inferred from homology"/>
<evidence type="ECO:0000256" key="3">
    <source>
        <dbReference type="ARBA" id="ARBA00023125"/>
    </source>
</evidence>
<dbReference type="FunFam" id="1.10.10.10:FF:000001">
    <property type="entry name" value="LysR family transcriptional regulator"/>
    <property type="match status" value="1"/>
</dbReference>
<keyword evidence="4" id="KW-0804">Transcription</keyword>
<dbReference type="SUPFAM" id="SSF53850">
    <property type="entry name" value="Periplasmic binding protein-like II"/>
    <property type="match status" value="1"/>
</dbReference>
<dbReference type="SUPFAM" id="SSF46785">
    <property type="entry name" value="Winged helix' DNA-binding domain"/>
    <property type="match status" value="1"/>
</dbReference>
<name>A0A6S7ERF9_9BURK</name>
<sequence length="303" mass="33593">MDRFQEMQVFVRIAERRSFSKAAEDLQIPRPTVTNLVKRMETRLGARLLERTTRQVRLTHDGEAHYLRCVRLLADLEEADGAFLNTAPKGLLRVNAQGTLARFFVMPGLPAFLERYPDIVLQLGEDDRLVDLVREGVDCVLRTGALQDSSLAGRQIALMPQVTVASPAYLERYGEPRRLEDLEGHRAVDYLSSATGRSLPLDFTVDGKNVQVRPRAVVSVTGAELYTGAALAGLGLAQVPRYRVERELAAGQLKIVLPDAPPAPMPVSVLYPQNRQVSARVRVFTQWLAEVIAAGLAQTMPVR</sequence>
<evidence type="ECO:0000313" key="6">
    <source>
        <dbReference type="EMBL" id="CAB3922918.1"/>
    </source>
</evidence>
<dbReference type="InterPro" id="IPR000847">
    <property type="entry name" value="LysR_HTH_N"/>
</dbReference>
<dbReference type="RefSeq" id="WP_175210416.1">
    <property type="nucleotide sequence ID" value="NZ_CADILG010000063.1"/>
</dbReference>
<dbReference type="Gene3D" id="1.10.10.10">
    <property type="entry name" value="Winged helix-like DNA-binding domain superfamily/Winged helix DNA-binding domain"/>
    <property type="match status" value="1"/>
</dbReference>
<dbReference type="PANTHER" id="PTHR30537:SF72">
    <property type="entry name" value="LYSR FAMILY TRANSCRIPTIONAL REGULATOR"/>
    <property type="match status" value="1"/>
</dbReference>
<gene>
    <name evidence="6" type="primary">pgrR_9</name>
    <name evidence="6" type="ORF">LMG26858_05479</name>
</gene>
<dbReference type="InterPro" id="IPR036390">
    <property type="entry name" value="WH_DNA-bd_sf"/>
</dbReference>
<dbReference type="Gene3D" id="3.40.190.290">
    <property type="match status" value="1"/>
</dbReference>
<organism evidence="6 7">
    <name type="scientific">Achromobacter anxifer</name>
    <dbReference type="NCBI Taxonomy" id="1287737"/>
    <lineage>
        <taxon>Bacteria</taxon>
        <taxon>Pseudomonadati</taxon>
        <taxon>Pseudomonadota</taxon>
        <taxon>Betaproteobacteria</taxon>
        <taxon>Burkholderiales</taxon>
        <taxon>Alcaligenaceae</taxon>
        <taxon>Achromobacter</taxon>
    </lineage>
</organism>
<dbReference type="PANTHER" id="PTHR30537">
    <property type="entry name" value="HTH-TYPE TRANSCRIPTIONAL REGULATOR"/>
    <property type="match status" value="1"/>
</dbReference>
<keyword evidence="3" id="KW-0238">DNA-binding</keyword>
<dbReference type="AlphaFoldDB" id="A0A6S7ERF9"/>
<dbReference type="CDD" id="cd08472">
    <property type="entry name" value="PBP2_CrgA_like_3"/>
    <property type="match status" value="1"/>
</dbReference>
<dbReference type="Pfam" id="PF00126">
    <property type="entry name" value="HTH_1"/>
    <property type="match status" value="1"/>
</dbReference>
<dbReference type="Pfam" id="PF03466">
    <property type="entry name" value="LysR_substrate"/>
    <property type="match status" value="1"/>
</dbReference>
<dbReference type="InterPro" id="IPR036388">
    <property type="entry name" value="WH-like_DNA-bd_sf"/>
</dbReference>
<reference evidence="6 7" key="1">
    <citation type="submission" date="2020-04" db="EMBL/GenBank/DDBJ databases">
        <authorList>
            <person name="De Canck E."/>
        </authorList>
    </citation>
    <scope>NUCLEOTIDE SEQUENCE [LARGE SCALE GENOMIC DNA]</scope>
    <source>
        <strain evidence="6 7">LMG 26858</strain>
    </source>
</reference>
<protein>
    <submittedName>
        <fullName evidence="6">HTH-type transcriptional regulator PgrR</fullName>
    </submittedName>
</protein>
<evidence type="ECO:0000256" key="2">
    <source>
        <dbReference type="ARBA" id="ARBA00023015"/>
    </source>
</evidence>
<dbReference type="InterPro" id="IPR005119">
    <property type="entry name" value="LysR_subst-bd"/>
</dbReference>
<dbReference type="GO" id="GO:0043565">
    <property type="term" value="F:sequence-specific DNA binding"/>
    <property type="evidence" value="ECO:0007669"/>
    <property type="project" value="TreeGrafter"/>
</dbReference>